<evidence type="ECO:0008006" key="8">
    <source>
        <dbReference type="Google" id="ProtNLM"/>
    </source>
</evidence>
<feature type="domain" description="Nucleoporin Nup120/160 beta-propeller" evidence="4">
    <location>
        <begin position="66"/>
        <end position="571"/>
    </location>
</feature>
<dbReference type="InterPro" id="IPR059141">
    <property type="entry name" value="Beta-prop_Nup120_160"/>
</dbReference>
<proteinExistence type="predicted"/>
<dbReference type="Pfam" id="PF11715">
    <property type="entry name" value="Beta-prop_Nup120_160"/>
    <property type="match status" value="1"/>
</dbReference>
<dbReference type="Pfam" id="PF23354">
    <property type="entry name" value="TPR_NUP160_120_M"/>
    <property type="match status" value="1"/>
</dbReference>
<evidence type="ECO:0000259" key="4">
    <source>
        <dbReference type="Pfam" id="PF11715"/>
    </source>
</evidence>
<evidence type="ECO:0000313" key="6">
    <source>
        <dbReference type="EMBL" id="WFD01846.1"/>
    </source>
</evidence>
<evidence type="ECO:0000259" key="5">
    <source>
        <dbReference type="Pfam" id="PF23354"/>
    </source>
</evidence>
<feature type="domain" description="NUP160 middle TPR" evidence="5">
    <location>
        <begin position="978"/>
        <end position="1132"/>
    </location>
</feature>
<name>A0AAF0DX67_9BASI</name>
<evidence type="ECO:0000256" key="3">
    <source>
        <dbReference type="ARBA" id="ARBA00023242"/>
    </source>
</evidence>
<comment type="subcellular location">
    <subcellularLocation>
        <location evidence="1">Nucleus</location>
    </subcellularLocation>
</comment>
<dbReference type="GO" id="GO:0005643">
    <property type="term" value="C:nuclear pore"/>
    <property type="evidence" value="ECO:0007669"/>
    <property type="project" value="TreeGrafter"/>
</dbReference>
<dbReference type="InterPro" id="IPR021717">
    <property type="entry name" value="Nucleoporin_Nup160"/>
</dbReference>
<evidence type="ECO:0000313" key="7">
    <source>
        <dbReference type="Proteomes" id="UP001214603"/>
    </source>
</evidence>
<evidence type="ECO:0000256" key="1">
    <source>
        <dbReference type="ARBA" id="ARBA00004123"/>
    </source>
</evidence>
<keyword evidence="7" id="KW-1185">Reference proteome</keyword>
<dbReference type="PANTHER" id="PTHR21286:SF0">
    <property type="entry name" value="NUCLEAR PORE COMPLEX PROTEIN NUP160"/>
    <property type="match status" value="1"/>
</dbReference>
<dbReference type="GO" id="GO:0017056">
    <property type="term" value="F:structural constituent of nuclear pore"/>
    <property type="evidence" value="ECO:0007669"/>
    <property type="project" value="TreeGrafter"/>
</dbReference>
<evidence type="ECO:0000256" key="2">
    <source>
        <dbReference type="ARBA" id="ARBA00022448"/>
    </source>
</evidence>
<protein>
    <recommendedName>
        <fullName evidence="8">Nuclear pore complex protein Nup160</fullName>
    </recommendedName>
</protein>
<accession>A0AAF0DX67</accession>
<sequence length="1444" mass="152930">MLPLGLASASLDLVNVPQAEPSKPAVHAVPSHGIRAAARRLPDTAVAAHALHAATCRIDVLGAEAFVLARVLQSGTELEVRVLGCAEEVPPTSFTFAAPLLPNLGVFQDAHTSQIHLLAVTQAGMLCRLQVPLTTLLRGARLPSGWASEQPIEALTQHDAAEATLVQVVDAGLVLVACADGMVLQLRQSITGEGFVGAWRESSLRPASFFYGVSRLFQRGVSASPSRAAPRTAPTQTLAIASHVRESDAALAFCVCRDRKLRVWNLVSESCVRTLDLPLSFSAAGGSAEIDERDGDAFERTSAPLVQLFYPGDEDAYAAYLLVFVPAPLPHGAFVAAYGIELEESNSWSGGVGEIALVWGKSCDARTQAADVELRDMALTRDGDAWRVWLLWHAGGAPLLQHTLALGAEAGEASTAVARTGPPPGEVWTSIAPYAQYAPLRGPDFDAALAALATTEEIAQFFLAHLLVPGRFSSTTLAAALRAHAQLGDAAFRELARPAHRPRLVEALVAHAAPAPGADAAQSAESARNAWLRLARLVEQVDRSARWPLGLYVHDEDRAPLVAMRHTLGAVLAKDAATWLTDLAQKLAGAALYPERAVSRAQGDAANAEFALVLHALTHRGAEGPFGLVRERGLAVLQTATAAFELVRSAPHDWRPALGRALDDPRALYDAVGVRVAPPVLERLHAHVSTLGAEAFVQDVLALTGVAVQPLSTGPAPGLRALATTLGADGAAEVVGARASLLAALVVLHAALLRQSEHHPPLARSLRAAVRAWQHAEALRTLVRVGGVPEARARDDADALVPLSGLRLDAPRDGARPAMHLLHALAQRGALACGIAGETLVLALGALPDRDACAPPGVLQLARAALHHGFPSAVRAMLAVYAEDAASAYLLALAETQCARCDAALARLARIAAVLDSARDERAALLGVLPAQVADAAPPAQRIVFFTSAAAHWEAAGDVPGALHCHRAACDALRAAPHALGAADAQQLWSHVFRGELALAQYDAAAATLLAIPDEDLREVCLQNLVTALCEAGALATLLRLHLGALQPRVERVLSFKARNAEPLGTPNYFQILYAYHSARGDYKSAAASMYQHARRLRDAALVASATDVHAARAILVREAQSDLAAINALALLPPAHAWFAHALAGEAPPPPAPGRALQGHVTAYLPRERLGAHAQALTIVQLADVRREYNQLLARLELMRLYPELANPSAALRPDDAVNLFLAADDVDAAFATALQVGVDMRNGFDALTHKCVALQRADEARRARLDLGADTPDAALAHLVADDEEAADPNAAFLRQSPRAANWPGPAHERAWRYLQLQLAIADADAPKPAYRTAIADRLVALDAWAMAPAWLRAWFTEHGPDLLLHVFLRHGALRDALTYAADVVERTVSAARTSDAPPRACLPYSLFDALLAADSDSAPAHALRDALERRLHALRRTAAAS</sequence>
<dbReference type="PANTHER" id="PTHR21286">
    <property type="entry name" value="NUCLEAR PORE COMPLEX PROTEIN NUP160"/>
    <property type="match status" value="1"/>
</dbReference>
<gene>
    <name evidence="6" type="ORF">MOBT1_000526</name>
</gene>
<dbReference type="Proteomes" id="UP001214603">
    <property type="component" value="Chromosome 1"/>
</dbReference>
<dbReference type="InterPro" id="IPR056535">
    <property type="entry name" value="TPR_NUP160_M"/>
</dbReference>
<keyword evidence="3" id="KW-0539">Nucleus</keyword>
<reference evidence="6" key="1">
    <citation type="submission" date="2023-03" db="EMBL/GenBank/DDBJ databases">
        <title>Mating type loci evolution in Malassezia.</title>
        <authorList>
            <person name="Coelho M.A."/>
        </authorList>
    </citation>
    <scope>NUCLEOTIDE SEQUENCE</scope>
    <source>
        <strain evidence="6">CBS 7876</strain>
    </source>
</reference>
<dbReference type="EMBL" id="CP119934">
    <property type="protein sequence ID" value="WFD01846.1"/>
    <property type="molecule type" value="Genomic_DNA"/>
</dbReference>
<keyword evidence="2" id="KW-0813">Transport</keyword>
<organism evidence="6 7">
    <name type="scientific">Malassezia obtusa</name>
    <dbReference type="NCBI Taxonomy" id="76774"/>
    <lineage>
        <taxon>Eukaryota</taxon>
        <taxon>Fungi</taxon>
        <taxon>Dikarya</taxon>
        <taxon>Basidiomycota</taxon>
        <taxon>Ustilaginomycotina</taxon>
        <taxon>Malasseziomycetes</taxon>
        <taxon>Malasseziales</taxon>
        <taxon>Malasseziaceae</taxon>
        <taxon>Malassezia</taxon>
    </lineage>
</organism>